<protein>
    <submittedName>
        <fullName evidence="1">Uncharacterized protein</fullName>
    </submittedName>
</protein>
<reference evidence="1" key="1">
    <citation type="submission" date="2021-05" db="EMBL/GenBank/DDBJ databases">
        <authorList>
            <person name="Pan Q."/>
            <person name="Jouanno E."/>
            <person name="Zahm M."/>
            <person name="Klopp C."/>
            <person name="Cabau C."/>
            <person name="Louis A."/>
            <person name="Berthelot C."/>
            <person name="Parey E."/>
            <person name="Roest Crollius H."/>
            <person name="Montfort J."/>
            <person name="Robinson-Rechavi M."/>
            <person name="Bouchez O."/>
            <person name="Lampietro C."/>
            <person name="Lopez Roques C."/>
            <person name="Donnadieu C."/>
            <person name="Postlethwait J."/>
            <person name="Bobe J."/>
            <person name="Dillon D."/>
            <person name="Chandos A."/>
            <person name="von Hippel F."/>
            <person name="Guiguen Y."/>
        </authorList>
    </citation>
    <scope>NUCLEOTIDE SEQUENCE</scope>
    <source>
        <strain evidence="1">YG-Jan2019</strain>
    </source>
</reference>
<proteinExistence type="predicted"/>
<name>A0ACC2G1Q8_DALPE</name>
<comment type="caution">
    <text evidence="1">The sequence shown here is derived from an EMBL/GenBank/DDBJ whole genome shotgun (WGS) entry which is preliminary data.</text>
</comment>
<keyword evidence="2" id="KW-1185">Reference proteome</keyword>
<organism evidence="1 2">
    <name type="scientific">Dallia pectoralis</name>
    <name type="common">Alaska blackfish</name>
    <dbReference type="NCBI Taxonomy" id="75939"/>
    <lineage>
        <taxon>Eukaryota</taxon>
        <taxon>Metazoa</taxon>
        <taxon>Chordata</taxon>
        <taxon>Craniata</taxon>
        <taxon>Vertebrata</taxon>
        <taxon>Euteleostomi</taxon>
        <taxon>Actinopterygii</taxon>
        <taxon>Neopterygii</taxon>
        <taxon>Teleostei</taxon>
        <taxon>Protacanthopterygii</taxon>
        <taxon>Esociformes</taxon>
        <taxon>Umbridae</taxon>
        <taxon>Dallia</taxon>
    </lineage>
</organism>
<evidence type="ECO:0000313" key="2">
    <source>
        <dbReference type="Proteomes" id="UP001157502"/>
    </source>
</evidence>
<evidence type="ECO:0000313" key="1">
    <source>
        <dbReference type="EMBL" id="KAJ7997673.1"/>
    </source>
</evidence>
<accession>A0ACC2G1Q8</accession>
<dbReference type="EMBL" id="CM055745">
    <property type="protein sequence ID" value="KAJ7997673.1"/>
    <property type="molecule type" value="Genomic_DNA"/>
</dbReference>
<dbReference type="Proteomes" id="UP001157502">
    <property type="component" value="Chromosome 18"/>
</dbReference>
<gene>
    <name evidence="1" type="ORF">DPEC_G00214580</name>
</gene>
<sequence>MSEYGAEMLGVKDDERNVQEDTVCVAFTEISEPQLESSVTEEPHSDAQLQDSDAGGKTEPQNVIMEEEVCNVMMEEEVCNVMMEEEVCNVMMEEEVCNVMMEEEVSKSTFLTVDVNSVETSAQTFLTADVNSVETSAQTDILEEQEALPKKASFSNDVGNSTATVKIMLMPEGHTVTMAFAIGLSIKELKLNFANELKVPPEVIQISLSGGVVEDHRNLMELGVLPHSTIQLEMTSSDPDNHPIRPMKPQQDYNMPDVLTVRVQTDSETDTFQDVVVEIERFTRRKAFLGGYRHKATGTEYHHAAVQTTAKKKPDSGVETFSRDTQTVTVRSQSQQCTNNTSTQMTMIGCYMSNAEDKLITPGSYITAAQYHARRLRAVITLQTYTRRWQAKKMTDHLREDRDLHVAWMEEEERRKKQEKEEHIKAEYHRRMNPESRGDFALLYSALEKWKRDELEQINGTLEGADRKAALCRLLDRETQLIASIGRHEKAAGERNHDKAVQMFLEKCASPKRWRAFDGKMTQMDTQNTIRAKELKDLYTSINLQYFSQEERLDVLLTLKHTVKEDDCKLTRNILELIAMETDLMKRGVKESNLVGLRKRISTLFLQYIKTPFFNPEAAKLLKVPLEPPKLKQKYSLCTGCSRYLKSTDFALTVDASLLGQCRSCSELDIKARRRDNLSHYKTILSRLRKTEVQRNKEAKISFLLQEQDMKYLVDVVWGAQSALSAWSDMHDLVMVRWEGPWEWSPWNCVLLNSEEAAAHNKVEDKEKLYGVEFIRSVKHKHTLAKNYFSQIPVMAQYLKDVDSKPAAHCNFLVAKPSAR</sequence>